<dbReference type="GO" id="GO:0098552">
    <property type="term" value="C:side of membrane"/>
    <property type="evidence" value="ECO:0007669"/>
    <property type="project" value="UniProtKB-KW"/>
</dbReference>
<keyword evidence="9 17" id="KW-0732">Signal</keyword>
<dbReference type="OrthoDB" id="2496787at2759"/>
<evidence type="ECO:0000256" key="16">
    <source>
        <dbReference type="SAM" id="MobiDB-lite"/>
    </source>
</evidence>
<evidence type="ECO:0000256" key="1">
    <source>
        <dbReference type="ARBA" id="ARBA00004609"/>
    </source>
</evidence>
<sequence length="223" mass="23125">MYALIPLFSLILLVSAANPYETFPKVPKTASINGFADPIIDLLPECAKDCVKISTGNTPCPYWDTGCFCVMPQWAGLMGQCVAKNCQGRDVASARYLATSLCNAVGAGTVIMPESISDALSSAAGGAKDVTTIEGKTAKSWVIASGSSEVSKTADPSAKSSDSASTDAKTTSNESKTTNTSEQSETQSQTSASETSETKSNLGVYATTSLAALFVSVILSLFI</sequence>
<accession>G3ASA1</accession>
<dbReference type="GO" id="GO:0046872">
    <property type="term" value="F:metal ion binding"/>
    <property type="evidence" value="ECO:0007669"/>
    <property type="project" value="UniProtKB-UniRule"/>
</dbReference>
<evidence type="ECO:0000256" key="8">
    <source>
        <dbReference type="ARBA" id="ARBA00022723"/>
    </source>
</evidence>
<keyword evidence="11" id="KW-0472">Membrane</keyword>
<evidence type="ECO:0000256" key="11">
    <source>
        <dbReference type="ARBA" id="ARBA00023136"/>
    </source>
</evidence>
<keyword evidence="20" id="KW-1185">Reference proteome</keyword>
<dbReference type="Pfam" id="PF05730">
    <property type="entry name" value="CFEM"/>
    <property type="match status" value="1"/>
</dbReference>
<evidence type="ECO:0000256" key="5">
    <source>
        <dbReference type="ARBA" id="ARBA00022525"/>
    </source>
</evidence>
<evidence type="ECO:0000256" key="10">
    <source>
        <dbReference type="ARBA" id="ARBA00023004"/>
    </source>
</evidence>
<name>G3ASA1_SPAPN</name>
<dbReference type="InParanoid" id="G3ASA1"/>
<reference evidence="19 20" key="1">
    <citation type="journal article" date="2011" name="Proc. Natl. Acad. Sci. U.S.A.">
        <title>Comparative genomics of xylose-fermenting fungi for enhanced biofuel production.</title>
        <authorList>
            <person name="Wohlbach D.J."/>
            <person name="Kuo A."/>
            <person name="Sato T.K."/>
            <person name="Potts K.M."/>
            <person name="Salamov A.A."/>
            <person name="LaButti K.M."/>
            <person name="Sun H."/>
            <person name="Clum A."/>
            <person name="Pangilinan J.L."/>
            <person name="Lindquist E.A."/>
            <person name="Lucas S."/>
            <person name="Lapidus A."/>
            <person name="Jin M."/>
            <person name="Gunawan C."/>
            <person name="Balan V."/>
            <person name="Dale B.E."/>
            <person name="Jeffries T.W."/>
            <person name="Zinkel R."/>
            <person name="Barry K.W."/>
            <person name="Grigoriev I.V."/>
            <person name="Gasch A.P."/>
        </authorList>
    </citation>
    <scope>NUCLEOTIDE SEQUENCE [LARGE SCALE GENOMIC DNA]</scope>
    <source>
        <strain evidence="20">NRRL Y-27907 / 11-Y1</strain>
    </source>
</reference>
<protein>
    <recommendedName>
        <fullName evidence="18">CFEM domain-containing protein</fullName>
    </recommendedName>
</protein>
<feature type="chain" id="PRO_5003442585" description="CFEM domain-containing protein" evidence="17">
    <location>
        <begin position="17"/>
        <end position="223"/>
    </location>
</feature>
<dbReference type="OMA" id="NCKGEDV"/>
<dbReference type="PROSITE" id="PS52012">
    <property type="entry name" value="CFEM"/>
    <property type="match status" value="1"/>
</dbReference>
<dbReference type="HOGENOM" id="CLU_079397_1_0_1"/>
<evidence type="ECO:0000256" key="4">
    <source>
        <dbReference type="ARBA" id="ARBA00022475"/>
    </source>
</evidence>
<feature type="binding site" description="axial binding residue" evidence="15">
    <location>
        <position position="64"/>
    </location>
    <ligand>
        <name>heme</name>
        <dbReference type="ChEBI" id="CHEBI:30413"/>
    </ligand>
    <ligandPart>
        <name>Fe</name>
        <dbReference type="ChEBI" id="CHEBI:18248"/>
    </ligandPart>
</feature>
<evidence type="ECO:0000256" key="14">
    <source>
        <dbReference type="ARBA" id="ARBA00023288"/>
    </source>
</evidence>
<evidence type="ECO:0000313" key="19">
    <source>
        <dbReference type="EMBL" id="EGW30641.1"/>
    </source>
</evidence>
<evidence type="ECO:0000313" key="20">
    <source>
        <dbReference type="Proteomes" id="UP000000709"/>
    </source>
</evidence>
<dbReference type="GO" id="GO:0005886">
    <property type="term" value="C:plasma membrane"/>
    <property type="evidence" value="ECO:0007669"/>
    <property type="project" value="UniProtKB-SubCell"/>
</dbReference>
<feature type="signal peptide" evidence="17">
    <location>
        <begin position="1"/>
        <end position="16"/>
    </location>
</feature>
<dbReference type="eggNOG" id="ENOG502SFDE">
    <property type="taxonomic scope" value="Eukaryota"/>
</dbReference>
<keyword evidence="10 15" id="KW-0408">Iron</keyword>
<keyword evidence="13" id="KW-0325">Glycoprotein</keyword>
<dbReference type="GeneID" id="18874352"/>
<dbReference type="EMBL" id="GL996504">
    <property type="protein sequence ID" value="EGW30641.1"/>
    <property type="molecule type" value="Genomic_DNA"/>
</dbReference>
<evidence type="ECO:0000256" key="17">
    <source>
        <dbReference type="SAM" id="SignalP"/>
    </source>
</evidence>
<evidence type="ECO:0000256" key="13">
    <source>
        <dbReference type="ARBA" id="ARBA00023180"/>
    </source>
</evidence>
<proteinExistence type="inferred from homology"/>
<gene>
    <name evidence="19" type="ORF">SPAPADRAFT_62501</name>
</gene>
<keyword evidence="4" id="KW-1003">Cell membrane</keyword>
<keyword evidence="7" id="KW-0336">GPI-anchor</keyword>
<evidence type="ECO:0000256" key="2">
    <source>
        <dbReference type="ARBA" id="ARBA00004613"/>
    </source>
</evidence>
<organism evidence="20">
    <name type="scientific">Spathaspora passalidarum (strain NRRL Y-27907 / 11-Y1)</name>
    <dbReference type="NCBI Taxonomy" id="619300"/>
    <lineage>
        <taxon>Eukaryota</taxon>
        <taxon>Fungi</taxon>
        <taxon>Dikarya</taxon>
        <taxon>Ascomycota</taxon>
        <taxon>Saccharomycotina</taxon>
        <taxon>Pichiomycetes</taxon>
        <taxon>Debaryomycetaceae</taxon>
        <taxon>Spathaspora</taxon>
    </lineage>
</organism>
<feature type="domain" description="CFEM" evidence="18">
    <location>
        <begin position="18"/>
        <end position="127"/>
    </location>
</feature>
<evidence type="ECO:0000256" key="15">
    <source>
        <dbReference type="PROSITE-ProRule" id="PRU01356"/>
    </source>
</evidence>
<comment type="similarity">
    <text evidence="3">Belongs to the RBT5 family.</text>
</comment>
<dbReference type="InterPro" id="IPR008427">
    <property type="entry name" value="Extracellular_membr_CFEM_dom"/>
</dbReference>
<dbReference type="KEGG" id="spaa:SPAPADRAFT_62501"/>
<dbReference type="GO" id="GO:0005576">
    <property type="term" value="C:extracellular region"/>
    <property type="evidence" value="ECO:0007669"/>
    <property type="project" value="UniProtKB-SubCell"/>
</dbReference>
<dbReference type="RefSeq" id="XP_007376674.1">
    <property type="nucleotide sequence ID" value="XM_007376612.1"/>
</dbReference>
<keyword evidence="5" id="KW-0964">Secreted</keyword>
<evidence type="ECO:0000259" key="18">
    <source>
        <dbReference type="PROSITE" id="PS52012"/>
    </source>
</evidence>
<feature type="region of interest" description="Disordered" evidence="16">
    <location>
        <begin position="151"/>
        <end position="199"/>
    </location>
</feature>
<dbReference type="AlphaFoldDB" id="G3ASA1"/>
<dbReference type="PANTHER" id="PTHR37928:SF2">
    <property type="entry name" value="GPI ANCHORED CFEM DOMAIN PROTEIN (AFU_ORTHOLOGUE AFUA_6G10580)"/>
    <property type="match status" value="1"/>
</dbReference>
<comment type="subcellular location">
    <subcellularLocation>
        <location evidence="1">Cell membrane</location>
        <topology evidence="1">Lipid-anchor</topology>
        <topology evidence="1">GPI-anchor</topology>
    </subcellularLocation>
    <subcellularLocation>
        <location evidence="2">Secreted</location>
    </subcellularLocation>
</comment>
<feature type="disulfide bond" evidence="15">
    <location>
        <begin position="60"/>
        <end position="67"/>
    </location>
</feature>
<evidence type="ECO:0000256" key="6">
    <source>
        <dbReference type="ARBA" id="ARBA00022617"/>
    </source>
</evidence>
<evidence type="ECO:0000256" key="7">
    <source>
        <dbReference type="ARBA" id="ARBA00022622"/>
    </source>
</evidence>
<dbReference type="Proteomes" id="UP000000709">
    <property type="component" value="Unassembled WGS sequence"/>
</dbReference>
<evidence type="ECO:0000256" key="9">
    <source>
        <dbReference type="ARBA" id="ARBA00022729"/>
    </source>
</evidence>
<keyword evidence="12 15" id="KW-1015">Disulfide bond</keyword>
<evidence type="ECO:0000256" key="3">
    <source>
        <dbReference type="ARBA" id="ARBA00010031"/>
    </source>
</evidence>
<dbReference type="SMART" id="SM00747">
    <property type="entry name" value="CFEM"/>
    <property type="match status" value="1"/>
</dbReference>
<keyword evidence="8 15" id="KW-0479">Metal-binding</keyword>
<feature type="disulfide bond" evidence="15">
    <location>
        <begin position="69"/>
        <end position="102"/>
    </location>
</feature>
<dbReference type="InterPro" id="IPR051735">
    <property type="entry name" value="CFEM_domain"/>
</dbReference>
<evidence type="ECO:0000256" key="12">
    <source>
        <dbReference type="ARBA" id="ARBA00023157"/>
    </source>
</evidence>
<keyword evidence="6 15" id="KW-0349">Heme</keyword>
<keyword evidence="14" id="KW-0449">Lipoprotein</keyword>
<feature type="disulfide bond" evidence="15">
    <location>
        <begin position="46"/>
        <end position="86"/>
    </location>
</feature>
<feature type="disulfide bond" evidence="15">
    <location>
        <begin position="50"/>
        <end position="81"/>
    </location>
</feature>
<dbReference type="PANTHER" id="PTHR37928">
    <property type="entry name" value="CFEM DOMAIN PROTEIN (AFU_ORTHOLOGUE AFUA_6G14090)"/>
    <property type="match status" value="1"/>
</dbReference>
<dbReference type="STRING" id="619300.G3ASA1"/>